<sequence>MVLPEPHPLAIFSLVPLNDRAKSVLDHPDNIHLVSLIPQAVKNPLKEKEEEDGKPTRGEPTRGLNIGTHIGSKSRYTLATLGRLGDITVEGSSISKIHCSFDVHCHTNEIILWDQSSNGSTQTFGQNAMKIPSRLERPDRWVVVAKKVNNIFGFGGSHCDLFEFMIHWHEPVNDLKERISYREDHPKYTRTLDDETATVITSKPATRIHTPIKYTPGTFTPGVQGQAKKIRYYTKKRIGKGSFGEVWKAVDVDTGEVFALKLIPWPKLGPQSQQYTLLKREVEISASLSHPNIVEFISAQGWGGTHLEVFTGLKDGNLEDLISADLFRNDEATSLLREMLEALDHLAYKGIVHRDVKPENILYTRLPAGSYTFQLTDFGLSNVITDARSYAGSPIYMAPELLSNPTNPQTSKVDVWSLFVTLAYALNVDGFREKPFDTNEFKVRAVQEAARDPILNPLRDMAIIDPSRRASAGEMLDKLFGGKGRSSPRSKAQNDAGHTDAAASKPQPERHPRAKQSRQPDRQRTKCPRCHFEGDKEEVRRHIMFYLHTVQA</sequence>
<keyword evidence="8" id="KW-0808">Transferase</keyword>
<accession>A0A6A6HQF3</accession>
<dbReference type="InterPro" id="IPR008271">
    <property type="entry name" value="Ser/Thr_kinase_AS"/>
</dbReference>
<keyword evidence="9" id="KW-1185">Reference proteome</keyword>
<feature type="region of interest" description="Disordered" evidence="5">
    <location>
        <begin position="44"/>
        <end position="66"/>
    </location>
</feature>
<feature type="compositionally biased region" description="Basic and acidic residues" evidence="5">
    <location>
        <begin position="44"/>
        <end position="60"/>
    </location>
</feature>
<protein>
    <submittedName>
        <fullName evidence="8">Kinase-like protein</fullName>
    </submittedName>
</protein>
<dbReference type="GO" id="GO:0005634">
    <property type="term" value="C:nucleus"/>
    <property type="evidence" value="ECO:0007669"/>
    <property type="project" value="TreeGrafter"/>
</dbReference>
<evidence type="ECO:0000256" key="3">
    <source>
        <dbReference type="ARBA" id="ARBA00022840"/>
    </source>
</evidence>
<dbReference type="PROSITE" id="PS50011">
    <property type="entry name" value="PROTEIN_KINASE_DOM"/>
    <property type="match status" value="1"/>
</dbReference>
<keyword evidence="8" id="KW-0418">Kinase</keyword>
<dbReference type="SUPFAM" id="SSF56112">
    <property type="entry name" value="Protein kinase-like (PK-like)"/>
    <property type="match status" value="1"/>
</dbReference>
<dbReference type="PANTHER" id="PTHR44167:SF24">
    <property type="entry name" value="SERINE_THREONINE-PROTEIN KINASE CHK2"/>
    <property type="match status" value="1"/>
</dbReference>
<dbReference type="GO" id="GO:0044773">
    <property type="term" value="P:mitotic DNA damage checkpoint signaling"/>
    <property type="evidence" value="ECO:0007669"/>
    <property type="project" value="TreeGrafter"/>
</dbReference>
<dbReference type="RefSeq" id="XP_033675255.1">
    <property type="nucleotide sequence ID" value="XM_033820989.1"/>
</dbReference>
<feature type="compositionally biased region" description="Basic and acidic residues" evidence="5">
    <location>
        <begin position="518"/>
        <end position="530"/>
    </location>
</feature>
<evidence type="ECO:0000256" key="2">
    <source>
        <dbReference type="ARBA" id="ARBA00022741"/>
    </source>
</evidence>
<comment type="similarity">
    <text evidence="1">Belongs to the protein kinase superfamily. CAMK Ser/Thr protein kinase family. CHEK2 subfamily.</text>
</comment>
<organism evidence="8 9">
    <name type="scientific">Trematosphaeria pertusa</name>
    <dbReference type="NCBI Taxonomy" id="390896"/>
    <lineage>
        <taxon>Eukaryota</taxon>
        <taxon>Fungi</taxon>
        <taxon>Dikarya</taxon>
        <taxon>Ascomycota</taxon>
        <taxon>Pezizomycotina</taxon>
        <taxon>Dothideomycetes</taxon>
        <taxon>Pleosporomycetidae</taxon>
        <taxon>Pleosporales</taxon>
        <taxon>Massarineae</taxon>
        <taxon>Trematosphaeriaceae</taxon>
        <taxon>Trematosphaeria</taxon>
    </lineage>
</organism>
<dbReference type="PANTHER" id="PTHR44167">
    <property type="entry name" value="OVARIAN-SPECIFIC SERINE/THREONINE-PROTEIN KINASE LOK-RELATED"/>
    <property type="match status" value="1"/>
</dbReference>
<dbReference type="InterPro" id="IPR000719">
    <property type="entry name" value="Prot_kinase_dom"/>
</dbReference>
<keyword evidence="3 4" id="KW-0067">ATP-binding</keyword>
<dbReference type="AlphaFoldDB" id="A0A6A6HQF3"/>
<dbReference type="InterPro" id="IPR017441">
    <property type="entry name" value="Protein_kinase_ATP_BS"/>
</dbReference>
<dbReference type="Pfam" id="PF00069">
    <property type="entry name" value="Pkinase"/>
    <property type="match status" value="1"/>
</dbReference>
<evidence type="ECO:0000313" key="9">
    <source>
        <dbReference type="Proteomes" id="UP000800094"/>
    </source>
</evidence>
<feature type="region of interest" description="Disordered" evidence="5">
    <location>
        <begin position="478"/>
        <end position="530"/>
    </location>
</feature>
<evidence type="ECO:0000313" key="8">
    <source>
        <dbReference type="EMBL" id="KAF2240251.1"/>
    </source>
</evidence>
<dbReference type="InterPro" id="IPR000253">
    <property type="entry name" value="FHA_dom"/>
</dbReference>
<evidence type="ECO:0000256" key="1">
    <source>
        <dbReference type="ARBA" id="ARBA00005575"/>
    </source>
</evidence>
<proteinExistence type="inferred from homology"/>
<evidence type="ECO:0000259" key="7">
    <source>
        <dbReference type="PROSITE" id="PS50011"/>
    </source>
</evidence>
<dbReference type="Gene3D" id="1.10.510.10">
    <property type="entry name" value="Transferase(Phosphotransferase) domain 1"/>
    <property type="match status" value="1"/>
</dbReference>
<dbReference type="InterPro" id="IPR011009">
    <property type="entry name" value="Kinase-like_dom_sf"/>
</dbReference>
<evidence type="ECO:0000256" key="5">
    <source>
        <dbReference type="SAM" id="MobiDB-lite"/>
    </source>
</evidence>
<dbReference type="EMBL" id="ML987222">
    <property type="protein sequence ID" value="KAF2240251.1"/>
    <property type="molecule type" value="Genomic_DNA"/>
</dbReference>
<dbReference type="PROSITE" id="PS50006">
    <property type="entry name" value="FHA_DOMAIN"/>
    <property type="match status" value="1"/>
</dbReference>
<feature type="domain" description="Protein kinase" evidence="7">
    <location>
        <begin position="232"/>
        <end position="480"/>
    </location>
</feature>
<dbReference type="PROSITE" id="PS00107">
    <property type="entry name" value="PROTEIN_KINASE_ATP"/>
    <property type="match status" value="1"/>
</dbReference>
<dbReference type="GO" id="GO:0005524">
    <property type="term" value="F:ATP binding"/>
    <property type="evidence" value="ECO:0007669"/>
    <property type="project" value="UniProtKB-UniRule"/>
</dbReference>
<gene>
    <name evidence="8" type="ORF">BU26DRAFT_239298</name>
</gene>
<feature type="binding site" evidence="4">
    <location>
        <position position="261"/>
    </location>
    <ligand>
        <name>ATP</name>
        <dbReference type="ChEBI" id="CHEBI:30616"/>
    </ligand>
</feature>
<dbReference type="Proteomes" id="UP000800094">
    <property type="component" value="Unassembled WGS sequence"/>
</dbReference>
<dbReference type="GeneID" id="54574319"/>
<dbReference type="GO" id="GO:0005737">
    <property type="term" value="C:cytoplasm"/>
    <property type="evidence" value="ECO:0007669"/>
    <property type="project" value="TreeGrafter"/>
</dbReference>
<dbReference type="SMART" id="SM00220">
    <property type="entry name" value="S_TKc"/>
    <property type="match status" value="1"/>
</dbReference>
<evidence type="ECO:0000259" key="6">
    <source>
        <dbReference type="PROSITE" id="PS50006"/>
    </source>
</evidence>
<dbReference type="OrthoDB" id="4062651at2759"/>
<name>A0A6A6HQF3_9PLEO</name>
<dbReference type="PROSITE" id="PS00108">
    <property type="entry name" value="PROTEIN_KINASE_ST"/>
    <property type="match status" value="1"/>
</dbReference>
<feature type="domain" description="FHA" evidence="6">
    <location>
        <begin position="68"/>
        <end position="120"/>
    </location>
</feature>
<reference evidence="8" key="1">
    <citation type="journal article" date="2020" name="Stud. Mycol.">
        <title>101 Dothideomycetes genomes: a test case for predicting lifestyles and emergence of pathogens.</title>
        <authorList>
            <person name="Haridas S."/>
            <person name="Albert R."/>
            <person name="Binder M."/>
            <person name="Bloem J."/>
            <person name="Labutti K."/>
            <person name="Salamov A."/>
            <person name="Andreopoulos B."/>
            <person name="Baker S."/>
            <person name="Barry K."/>
            <person name="Bills G."/>
            <person name="Bluhm B."/>
            <person name="Cannon C."/>
            <person name="Castanera R."/>
            <person name="Culley D."/>
            <person name="Daum C."/>
            <person name="Ezra D."/>
            <person name="Gonzalez J."/>
            <person name="Henrissat B."/>
            <person name="Kuo A."/>
            <person name="Liang C."/>
            <person name="Lipzen A."/>
            <person name="Lutzoni F."/>
            <person name="Magnuson J."/>
            <person name="Mondo S."/>
            <person name="Nolan M."/>
            <person name="Ohm R."/>
            <person name="Pangilinan J."/>
            <person name="Park H.-J."/>
            <person name="Ramirez L."/>
            <person name="Alfaro M."/>
            <person name="Sun H."/>
            <person name="Tritt A."/>
            <person name="Yoshinaga Y."/>
            <person name="Zwiers L.-H."/>
            <person name="Turgeon B."/>
            <person name="Goodwin S."/>
            <person name="Spatafora J."/>
            <person name="Crous P."/>
            <person name="Grigoriev I."/>
        </authorList>
    </citation>
    <scope>NUCLEOTIDE SEQUENCE</scope>
    <source>
        <strain evidence="8">CBS 122368</strain>
    </source>
</reference>
<evidence type="ECO:0000256" key="4">
    <source>
        <dbReference type="PROSITE-ProRule" id="PRU10141"/>
    </source>
</evidence>
<dbReference type="GO" id="GO:0004674">
    <property type="term" value="F:protein serine/threonine kinase activity"/>
    <property type="evidence" value="ECO:0007669"/>
    <property type="project" value="TreeGrafter"/>
</dbReference>
<keyword evidence="2 4" id="KW-0547">Nucleotide-binding</keyword>